<dbReference type="PANTHER" id="PTHR43540">
    <property type="entry name" value="PEROXYUREIDOACRYLATE/UREIDOACRYLATE AMIDOHYDROLASE-RELATED"/>
    <property type="match status" value="1"/>
</dbReference>
<evidence type="ECO:0000313" key="4">
    <source>
        <dbReference type="EMBL" id="OKA24104.1"/>
    </source>
</evidence>
<evidence type="ECO:0000313" key="3">
    <source>
        <dbReference type="EMBL" id="OKA19635.1"/>
    </source>
</evidence>
<evidence type="ECO:0000256" key="1">
    <source>
        <dbReference type="ARBA" id="ARBA00022801"/>
    </source>
</evidence>
<dbReference type="Proteomes" id="UP000186677">
    <property type="component" value="Unassembled WGS sequence"/>
</dbReference>
<organism evidence="4 5">
    <name type="scientific">Pseudomonas versuta</name>
    <dbReference type="NCBI Taxonomy" id="1788301"/>
    <lineage>
        <taxon>Bacteria</taxon>
        <taxon>Pseudomonadati</taxon>
        <taxon>Pseudomonadota</taxon>
        <taxon>Gammaproteobacteria</taxon>
        <taxon>Pseudomonadales</taxon>
        <taxon>Pseudomonadaceae</taxon>
        <taxon>Pseudomonas</taxon>
    </lineage>
</organism>
<reference evidence="3 6" key="2">
    <citation type="submission" date="2016-11" db="EMBL/GenBank/DDBJ databases">
        <title>Draft genome of Pseudomonas versuta A4R1.5.</title>
        <authorList>
            <person name="See-Too W.-S."/>
        </authorList>
    </citation>
    <scope>NUCLEOTIDE SEQUENCE [LARGE SCALE GENOMIC DNA]</scope>
    <source>
        <strain evidence="3 6">A4R1.5</strain>
    </source>
</reference>
<sequence length="178" mass="19291">MYALLILDMQVGLVQGPDKPWQAQALISTLNSLMSDARQSHTPIFLARHTGPAGSPIEPGSPLTQIVQELELRGNEVIFNKSRPSAFFMTELAQQLHARGCTGIVVTGMKTQYCVDSTCRAAKDLGFDAVLIADGHTCSDTPLLTARQIVAHHNATLAEPFCRVILAKEWSFQGTGSD</sequence>
<dbReference type="OrthoDB" id="1157330at2"/>
<dbReference type="EMBL" id="MPJC01000009">
    <property type="protein sequence ID" value="OKA19635.1"/>
    <property type="molecule type" value="Genomic_DNA"/>
</dbReference>
<dbReference type="SUPFAM" id="SSF52499">
    <property type="entry name" value="Isochorismatase-like hydrolases"/>
    <property type="match status" value="1"/>
</dbReference>
<comment type="caution">
    <text evidence="4">The sequence shown here is derived from an EMBL/GenBank/DDBJ whole genome shotgun (WGS) entry which is preliminary data.</text>
</comment>
<dbReference type="Gene3D" id="3.40.50.850">
    <property type="entry name" value="Isochorismatase-like"/>
    <property type="match status" value="1"/>
</dbReference>
<dbReference type="KEGG" id="ppsy:AOC04_13855"/>
<dbReference type="PANTHER" id="PTHR43540:SF14">
    <property type="entry name" value="ISOCHORISMATASE"/>
    <property type="match status" value="1"/>
</dbReference>
<gene>
    <name evidence="3" type="ORF">BOH73_16140</name>
    <name evidence="4" type="ORF">BOH74_12495</name>
</gene>
<dbReference type="InterPro" id="IPR000868">
    <property type="entry name" value="Isochorismatase-like_dom"/>
</dbReference>
<dbReference type="Pfam" id="PF00857">
    <property type="entry name" value="Isochorismatase"/>
    <property type="match status" value="1"/>
</dbReference>
<evidence type="ECO:0000313" key="5">
    <source>
        <dbReference type="Proteomes" id="UP000185990"/>
    </source>
</evidence>
<dbReference type="RefSeq" id="WP_060694279.1">
    <property type="nucleotide sequence ID" value="NZ_CP012676.1"/>
</dbReference>
<dbReference type="InterPro" id="IPR050272">
    <property type="entry name" value="Isochorismatase-like_hydrls"/>
</dbReference>
<accession>A0A0M3UE89</accession>
<proteinExistence type="predicted"/>
<dbReference type="Proteomes" id="UP000185990">
    <property type="component" value="Unassembled WGS sequence"/>
</dbReference>
<dbReference type="GO" id="GO:0016787">
    <property type="term" value="F:hydrolase activity"/>
    <property type="evidence" value="ECO:0007669"/>
    <property type="project" value="UniProtKB-KW"/>
</dbReference>
<dbReference type="AlphaFoldDB" id="A0A0M3UE89"/>
<reference evidence="4 5" key="1">
    <citation type="submission" date="2016-11" db="EMBL/GenBank/DDBJ databases">
        <title>Draft genome of Pseudomonas versuta A4R1.12.</title>
        <authorList>
            <person name="See-Too W.-S."/>
        </authorList>
    </citation>
    <scope>NUCLEOTIDE SEQUENCE [LARGE SCALE GENOMIC DNA]</scope>
    <source>
        <strain evidence="4 5">A4R1.12</strain>
    </source>
</reference>
<evidence type="ECO:0000259" key="2">
    <source>
        <dbReference type="Pfam" id="PF00857"/>
    </source>
</evidence>
<dbReference type="EMBL" id="MPJD01000018">
    <property type="protein sequence ID" value="OKA24104.1"/>
    <property type="molecule type" value="Genomic_DNA"/>
</dbReference>
<protein>
    <submittedName>
        <fullName evidence="4">Cysteine hydrolase</fullName>
    </submittedName>
</protein>
<name>A0A0M3UE89_9PSED</name>
<feature type="domain" description="Isochorismatase-like" evidence="2">
    <location>
        <begin position="3"/>
        <end position="139"/>
    </location>
</feature>
<dbReference type="CDD" id="cd01014">
    <property type="entry name" value="nicotinamidase_related"/>
    <property type="match status" value="1"/>
</dbReference>
<accession>A0A1Q4KEU8</accession>
<keyword evidence="1 4" id="KW-0378">Hydrolase</keyword>
<evidence type="ECO:0000313" key="6">
    <source>
        <dbReference type="Proteomes" id="UP000186677"/>
    </source>
</evidence>
<keyword evidence="6" id="KW-1185">Reference proteome</keyword>
<dbReference type="InterPro" id="IPR036380">
    <property type="entry name" value="Isochorismatase-like_sf"/>
</dbReference>